<feature type="region of interest" description="Disordered" evidence="1">
    <location>
        <begin position="729"/>
        <end position="759"/>
    </location>
</feature>
<evidence type="ECO:0000313" key="2">
    <source>
        <dbReference type="EMBL" id="KAJ8462737.1"/>
    </source>
</evidence>
<protein>
    <submittedName>
        <fullName evidence="2">Uncharacterized protein</fullName>
    </submittedName>
</protein>
<dbReference type="EMBL" id="JAPEVG010000442">
    <property type="protein sequence ID" value="KAJ8462737.1"/>
    <property type="molecule type" value="Genomic_DNA"/>
</dbReference>
<evidence type="ECO:0000256" key="1">
    <source>
        <dbReference type="SAM" id="MobiDB-lite"/>
    </source>
</evidence>
<gene>
    <name evidence="2" type="ORF">ONZ51_g10707</name>
</gene>
<comment type="caution">
    <text evidence="2">The sequence shown here is derived from an EMBL/GenBank/DDBJ whole genome shotgun (WGS) entry which is preliminary data.</text>
</comment>
<keyword evidence="3" id="KW-1185">Reference proteome</keyword>
<dbReference type="Proteomes" id="UP001215151">
    <property type="component" value="Unassembled WGS sequence"/>
</dbReference>
<sequence>MVAAWDIYAKALFDLEYGHPLWAPEPSYHFGEIQIGDVGYVSEGRFMFLFNSTRPLGDPVNCRGVPDGHVPFEIPVGSLQVFHDHIAQPLLKSNGIYSVSVAGRGTFNGPFSAGGIEAGLRYRCTQQSGALLMLKDTGHSTRLVCDRNITQYMRKHLPRWYSFATDTLGIDLAESEIIFVSGYVKTTVWAEAAFNSRTSDGELFISGGTLGLPTGAGASGALSVSLLRCQEPVIFHRSGPSAFTRARISDAAGGSTPVSQNTYDQCIFLNYHAMKMKRFRSKVMRAAAGPHELPPDDPDASFETVISPHKISSFFDDILEAILEQIPDVDVACVSDRDMARLRSILCSYYVDGDPTIDASQASWDMDVREAFRQIPALVASLSVQDEVGTFEWNNPDSAHCLDTLGSLMLAPAPPPHMLSPTSAFSLGLDDAKQAKIYNTLINDLGAVKLEESSSQSPFTRDDSADQVVGFVHHDPVGESLGYVGDPTIFTSFTPADEVGQDAFDEAKARGVKAKCKHCDAEVASVSMESADDERHRYQTLAAVSPWPSSPRGYGLSIDTDDHSTQVCGVPVGVIEHSATFVDPTRSVNKGKVIELPVETRAAPADHLHRVVEFIVLQLFTALKRILDCPKGQREAVAELLGVALKLLSDSLAIYYAPPGRGKDAHSDRWCNLMNEPNFFPPFIYPLASFVGHLIYALNAPPDHFPSNDRCQPETLPFQFPSSAFTFTADTRGNVGQPDNSRNDGSYAEYSSAPGSTDRAISTQWDAHEHAHSLATSSTAGVVQHQHDTSGGISDAVCITHGAESEFVNEHLVQLAMLIVGLHQTDEALRRRILALCLFPDPNQSTELEGHADLLSRLLKLPNFRYSSDNNKSDTDTGRLPSHVRHHLLSNYLRVQGMGGIMRPSPSRAASTSTTDVLRVIPRTSDEVLSRLARLSWPVSNNRLLENWSLMLQMIRWHAEDKTGAERQAVP</sequence>
<reference evidence="2" key="1">
    <citation type="submission" date="2022-11" db="EMBL/GenBank/DDBJ databases">
        <title>Genome Sequence of Cubamyces cubensis.</title>
        <authorList>
            <person name="Buettner E."/>
        </authorList>
    </citation>
    <scope>NUCLEOTIDE SEQUENCE</scope>
    <source>
        <strain evidence="2">MPL-01</strain>
    </source>
</reference>
<evidence type="ECO:0000313" key="3">
    <source>
        <dbReference type="Proteomes" id="UP001215151"/>
    </source>
</evidence>
<name>A0AAD7TIX2_9APHY</name>
<organism evidence="2 3">
    <name type="scientific">Trametes cubensis</name>
    <dbReference type="NCBI Taxonomy" id="1111947"/>
    <lineage>
        <taxon>Eukaryota</taxon>
        <taxon>Fungi</taxon>
        <taxon>Dikarya</taxon>
        <taxon>Basidiomycota</taxon>
        <taxon>Agaricomycotina</taxon>
        <taxon>Agaricomycetes</taxon>
        <taxon>Polyporales</taxon>
        <taxon>Polyporaceae</taxon>
        <taxon>Trametes</taxon>
    </lineage>
</organism>
<proteinExistence type="predicted"/>
<accession>A0AAD7TIX2</accession>
<dbReference type="AlphaFoldDB" id="A0AAD7TIX2"/>